<dbReference type="SMART" id="SM00242">
    <property type="entry name" value="MYSc"/>
    <property type="match status" value="1"/>
</dbReference>
<comment type="subcellular location">
    <subcellularLocation>
        <location evidence="1">Cytoplasm</location>
    </subcellularLocation>
</comment>
<keyword evidence="7" id="KW-0009">Actin-binding</keyword>
<keyword evidence="2" id="KW-0963">Cytoplasm</keyword>
<keyword evidence="9" id="KW-1185">Reference proteome</keyword>
<dbReference type="Proteomes" id="UP001152795">
    <property type="component" value="Unassembled WGS sequence"/>
</dbReference>
<evidence type="ECO:0000256" key="4">
    <source>
        <dbReference type="ARBA" id="ARBA00022840"/>
    </source>
</evidence>
<evidence type="ECO:0000256" key="5">
    <source>
        <dbReference type="ARBA" id="ARBA00023123"/>
    </source>
</evidence>
<dbReference type="Gene3D" id="3.40.850.10">
    <property type="entry name" value="Kinesin motor domain"/>
    <property type="match status" value="1"/>
</dbReference>
<dbReference type="InterPro" id="IPR027417">
    <property type="entry name" value="P-loop_NTPase"/>
</dbReference>
<proteinExistence type="inferred from homology"/>
<dbReference type="PANTHER" id="PTHR46049:SF3">
    <property type="entry name" value="MYOSIN VIIA"/>
    <property type="match status" value="1"/>
</dbReference>
<evidence type="ECO:0000256" key="7">
    <source>
        <dbReference type="PROSITE-ProRule" id="PRU00782"/>
    </source>
</evidence>
<dbReference type="PROSITE" id="PS51456">
    <property type="entry name" value="MYOSIN_MOTOR"/>
    <property type="match status" value="1"/>
</dbReference>
<dbReference type="EMBL" id="CACRXK020024549">
    <property type="protein sequence ID" value="CAB4038759.1"/>
    <property type="molecule type" value="Genomic_DNA"/>
</dbReference>
<dbReference type="Gene3D" id="1.20.5.4820">
    <property type="match status" value="1"/>
</dbReference>
<dbReference type="GO" id="GO:0005524">
    <property type="term" value="F:ATP binding"/>
    <property type="evidence" value="ECO:0007669"/>
    <property type="project" value="UniProtKB-KW"/>
</dbReference>
<dbReference type="Gene3D" id="1.20.58.530">
    <property type="match status" value="1"/>
</dbReference>
<protein>
    <submittedName>
        <fullName evidence="8">Unconventional myosin-X-like</fullName>
    </submittedName>
</protein>
<dbReference type="InterPro" id="IPR036961">
    <property type="entry name" value="Kinesin_motor_dom_sf"/>
</dbReference>
<keyword evidence="5 7" id="KW-0518">Myosin</keyword>
<dbReference type="Gene3D" id="1.20.120.720">
    <property type="entry name" value="Myosin VI head, motor domain, U50 subdomain"/>
    <property type="match status" value="1"/>
</dbReference>
<evidence type="ECO:0000256" key="2">
    <source>
        <dbReference type="ARBA" id="ARBA00022490"/>
    </source>
</evidence>
<dbReference type="GO" id="GO:0005737">
    <property type="term" value="C:cytoplasm"/>
    <property type="evidence" value="ECO:0007669"/>
    <property type="project" value="UniProtKB-SubCell"/>
</dbReference>
<keyword evidence="3" id="KW-0547">Nucleotide-binding</keyword>
<feature type="region of interest" description="Actin-binding" evidence="7">
    <location>
        <begin position="60"/>
        <end position="82"/>
    </location>
</feature>
<evidence type="ECO:0000256" key="6">
    <source>
        <dbReference type="ARBA" id="ARBA00023175"/>
    </source>
</evidence>
<accession>A0A7D9K0Y0</accession>
<evidence type="ECO:0000313" key="9">
    <source>
        <dbReference type="Proteomes" id="UP001152795"/>
    </source>
</evidence>
<dbReference type="InterPro" id="IPR001609">
    <property type="entry name" value="Myosin_head_motor_dom-like"/>
</dbReference>
<feature type="non-terminal residue" evidence="8">
    <location>
        <position position="1"/>
    </location>
</feature>
<keyword evidence="4" id="KW-0067">ATP-binding</keyword>
<dbReference type="PANTHER" id="PTHR46049">
    <property type="entry name" value="AGAP003327-PA"/>
    <property type="match status" value="1"/>
</dbReference>
<dbReference type="AlphaFoldDB" id="A0A7D9K0Y0"/>
<gene>
    <name evidence="8" type="ORF">PACLA_8A063914</name>
</gene>
<dbReference type="GO" id="GO:0016459">
    <property type="term" value="C:myosin complex"/>
    <property type="evidence" value="ECO:0007669"/>
    <property type="project" value="UniProtKB-KW"/>
</dbReference>
<comment type="caution">
    <text evidence="8">The sequence shown here is derived from an EMBL/GenBank/DDBJ whole genome shotgun (WGS) entry which is preliminary data.</text>
</comment>
<dbReference type="FunFam" id="3.40.850.10:FF:000008">
    <property type="entry name" value="Putative unconventional myosin-IXa"/>
    <property type="match status" value="1"/>
</dbReference>
<dbReference type="GO" id="GO:0003774">
    <property type="term" value="F:cytoskeletal motor activity"/>
    <property type="evidence" value="ECO:0007669"/>
    <property type="project" value="InterPro"/>
</dbReference>
<comment type="caution">
    <text evidence="7">Lacks conserved residue(s) required for the propagation of feature annotation.</text>
</comment>
<reference evidence="8" key="1">
    <citation type="submission" date="2020-04" db="EMBL/GenBank/DDBJ databases">
        <authorList>
            <person name="Alioto T."/>
            <person name="Alioto T."/>
            <person name="Gomez Garrido J."/>
        </authorList>
    </citation>
    <scope>NUCLEOTIDE SEQUENCE</scope>
    <source>
        <strain evidence="8">A484AB</strain>
    </source>
</reference>
<comment type="similarity">
    <text evidence="7">Belongs to the TRAFAC class myosin-kinesin ATPase superfamily. Myosin family.</text>
</comment>
<organism evidence="8 9">
    <name type="scientific">Paramuricea clavata</name>
    <name type="common">Red gorgonian</name>
    <name type="synonym">Violescent sea-whip</name>
    <dbReference type="NCBI Taxonomy" id="317549"/>
    <lineage>
        <taxon>Eukaryota</taxon>
        <taxon>Metazoa</taxon>
        <taxon>Cnidaria</taxon>
        <taxon>Anthozoa</taxon>
        <taxon>Octocorallia</taxon>
        <taxon>Malacalcyonacea</taxon>
        <taxon>Plexauridae</taxon>
        <taxon>Paramuricea</taxon>
    </lineage>
</organism>
<evidence type="ECO:0000256" key="1">
    <source>
        <dbReference type="ARBA" id="ARBA00004496"/>
    </source>
</evidence>
<keyword evidence="6" id="KW-0505">Motor protein</keyword>
<evidence type="ECO:0000313" key="8">
    <source>
        <dbReference type="EMBL" id="CAB4038759.1"/>
    </source>
</evidence>
<sequence length="164" mass="18860">MFCVWVFCRDTFRDDLLTILQNSRSDFVYDLVENMKPTPGANSKSAKRRPTVSSQFRTSLTSLMTTLSQAHPYFVRCIKPNGSKLPDKFDPKLVLDQLRYSGMLETVRIRRAGFPVRILYADFAFSYKVLMRGKPISGNPEQDGSLLLDEIDPTRKKWKLGKTK</sequence>
<dbReference type="InterPro" id="IPR051724">
    <property type="entry name" value="Actin_motor_Myosin"/>
</dbReference>
<dbReference type="SUPFAM" id="SSF52540">
    <property type="entry name" value="P-loop containing nucleoside triphosphate hydrolases"/>
    <property type="match status" value="1"/>
</dbReference>
<name>A0A7D9K0Y0_PARCT</name>
<dbReference type="OrthoDB" id="6108017at2759"/>
<evidence type="ECO:0000256" key="3">
    <source>
        <dbReference type="ARBA" id="ARBA00022741"/>
    </source>
</evidence>
<dbReference type="GO" id="GO:0003779">
    <property type="term" value="F:actin binding"/>
    <property type="evidence" value="ECO:0007669"/>
    <property type="project" value="UniProtKB-KW"/>
</dbReference>
<dbReference type="Pfam" id="PF00063">
    <property type="entry name" value="Myosin_head"/>
    <property type="match status" value="1"/>
</dbReference>